<evidence type="ECO:0000313" key="4">
    <source>
        <dbReference type="Proteomes" id="UP000756132"/>
    </source>
</evidence>
<reference evidence="3" key="2">
    <citation type="submission" date="2021-12" db="EMBL/GenBank/DDBJ databases">
        <authorList>
            <person name="Zaccaron A."/>
            <person name="Stergiopoulos I."/>
        </authorList>
    </citation>
    <scope>NUCLEOTIDE SEQUENCE</scope>
    <source>
        <strain evidence="3">Race5_Kim</strain>
    </source>
</reference>
<name>A0A1P8YXI2_PASFU</name>
<organism evidence="2">
    <name type="scientific">Passalora fulva</name>
    <name type="common">Tomato leaf mold</name>
    <name type="synonym">Cladosporium fulvum</name>
    <dbReference type="NCBI Taxonomy" id="5499"/>
    <lineage>
        <taxon>Eukaryota</taxon>
        <taxon>Fungi</taxon>
        <taxon>Dikarya</taxon>
        <taxon>Ascomycota</taxon>
        <taxon>Pezizomycotina</taxon>
        <taxon>Dothideomycetes</taxon>
        <taxon>Dothideomycetidae</taxon>
        <taxon>Mycosphaerellales</taxon>
        <taxon>Mycosphaerellaceae</taxon>
        <taxon>Fulvia</taxon>
    </lineage>
</organism>
<reference evidence="3" key="3">
    <citation type="journal article" date="2022" name="Microb. Genom.">
        <title>A chromosome-scale genome assembly of the tomato pathogen Cladosporium fulvum reveals a compartmentalized genome architecture and the presence of a dispensable chromosome.</title>
        <authorList>
            <person name="Zaccaron A.Z."/>
            <person name="Chen L.H."/>
            <person name="Samaras A."/>
            <person name="Stergiopoulos I."/>
        </authorList>
    </citation>
    <scope>NUCLEOTIDE SEQUENCE</scope>
    <source>
        <strain evidence="3">Race5_Kim</strain>
    </source>
</reference>
<dbReference type="Proteomes" id="UP000756132">
    <property type="component" value="Chromosome 8"/>
</dbReference>
<evidence type="ECO:0000256" key="1">
    <source>
        <dbReference type="SAM" id="SignalP"/>
    </source>
</evidence>
<sequence>MHTSMLGLAALASTLVAASPMDPIDVVWKAPKVGDKFGIAATGEGIFNKGLTATMGGIFVGGKQSPSCDRGARQDFANFWLKEDTSISLYKTDNPPQDLWVDASDMGGGLVGYTTGVFEQLPKSAARTGFAVDPDTRVLTFNGVGGKACPTGEDQKWTLSFTDSERPRNQHGCVTVELKAFVRDTAVSCWYSDSS</sequence>
<evidence type="ECO:0000313" key="2">
    <source>
        <dbReference type="EMBL" id="AQA29214.1"/>
    </source>
</evidence>
<accession>A0A1P8YXI2</accession>
<proteinExistence type="predicted"/>
<keyword evidence="1" id="KW-0732">Signal</keyword>
<dbReference type="OrthoDB" id="4093325at2759"/>
<feature type="signal peptide" evidence="1">
    <location>
        <begin position="1"/>
        <end position="18"/>
    </location>
</feature>
<evidence type="ECO:0000313" key="3">
    <source>
        <dbReference type="EMBL" id="UJO21122.1"/>
    </source>
</evidence>
<dbReference type="AlphaFoldDB" id="A0A1P8YXI2"/>
<feature type="chain" id="PRO_5040573419" evidence="1">
    <location>
        <begin position="19"/>
        <end position="195"/>
    </location>
</feature>
<reference evidence="2" key="1">
    <citation type="submission" date="2016-10" db="EMBL/GenBank/DDBJ databases">
        <title>Novel effectors identified in the apoplast of Cladosporium fulvum-infected tomato.</title>
        <authorList>
            <person name="Mesarich C.H."/>
            <person name="de Wit P.J.G.M."/>
        </authorList>
    </citation>
    <scope>NUCLEOTIDE SEQUENCE</scope>
    <source>
        <strain evidence="2">0WU</strain>
    </source>
</reference>
<keyword evidence="4" id="KW-1185">Reference proteome</keyword>
<dbReference type="EMBL" id="KX943043">
    <property type="protein sequence ID" value="AQA29214.1"/>
    <property type="molecule type" value="Genomic_DNA"/>
</dbReference>
<gene>
    <name evidence="2" type="primary">PhiA-1</name>
    <name evidence="3" type="ORF">CLAFUR5_11110</name>
</gene>
<protein>
    <submittedName>
        <fullName evidence="3">Cell wall protein phiA</fullName>
    </submittedName>
    <submittedName>
        <fullName evidence="2">Philalide A</fullName>
    </submittedName>
</protein>
<dbReference type="EMBL" id="CP090170">
    <property type="protein sequence ID" value="UJO21122.1"/>
    <property type="molecule type" value="Genomic_DNA"/>
</dbReference>